<dbReference type="Proteomes" id="UP000239430">
    <property type="component" value="Unassembled WGS sequence"/>
</dbReference>
<dbReference type="Pfam" id="PF00984">
    <property type="entry name" value="UDPG_MGDP_dh"/>
    <property type="match status" value="1"/>
</dbReference>
<keyword evidence="2" id="KW-0520">NAD</keyword>
<dbReference type="SMART" id="SM00984">
    <property type="entry name" value="UDPG_MGDP_dh_C"/>
    <property type="match status" value="1"/>
</dbReference>
<evidence type="ECO:0000256" key="2">
    <source>
        <dbReference type="ARBA" id="ARBA00023027"/>
    </source>
</evidence>
<dbReference type="InterPro" id="IPR036291">
    <property type="entry name" value="NAD(P)-bd_dom_sf"/>
</dbReference>
<comment type="similarity">
    <text evidence="3">Belongs to the UDP-glucose/GDP-mannose dehydrogenase family.</text>
</comment>
<dbReference type="PANTHER" id="PTHR43491:SF1">
    <property type="entry name" value="UDP-N-ACETYL-D-MANNOSAMINE DEHYDROGENASE"/>
    <property type="match status" value="1"/>
</dbReference>
<dbReference type="Pfam" id="PF03721">
    <property type="entry name" value="UDPG_MGDP_dh_N"/>
    <property type="match status" value="1"/>
</dbReference>
<dbReference type="InterPro" id="IPR001732">
    <property type="entry name" value="UDP-Glc/GDP-Man_DH_N"/>
</dbReference>
<dbReference type="PIRSF" id="PIRSF000124">
    <property type="entry name" value="UDPglc_GDPman_dh"/>
    <property type="match status" value="1"/>
</dbReference>
<dbReference type="AlphaFoldDB" id="A0A9X7P6L4"/>
<dbReference type="InterPro" id="IPR014026">
    <property type="entry name" value="UDP-Glc/GDP-Man_DH_dimer"/>
</dbReference>
<evidence type="ECO:0000313" key="6">
    <source>
        <dbReference type="Proteomes" id="UP000239430"/>
    </source>
</evidence>
<dbReference type="InterPro" id="IPR036220">
    <property type="entry name" value="UDP-Glc/GDP-Man_DH_C_sf"/>
</dbReference>
<comment type="caution">
    <text evidence="5">The sequence shown here is derived from an EMBL/GenBank/DDBJ whole genome shotgun (WGS) entry which is preliminary data.</text>
</comment>
<dbReference type="SUPFAM" id="SSF51735">
    <property type="entry name" value="NAD(P)-binding Rossmann-fold domains"/>
    <property type="match status" value="1"/>
</dbReference>
<protein>
    <submittedName>
        <fullName evidence="5">UDP-N-acetyl-D-glucosamine 6-dehydrogenase</fullName>
        <ecNumber evidence="5">1.1.1.136</ecNumber>
    </submittedName>
</protein>
<dbReference type="InterPro" id="IPR008927">
    <property type="entry name" value="6-PGluconate_DH-like_C_sf"/>
</dbReference>
<gene>
    <name evidence="5" type="primary">wbpA</name>
    <name evidence="5" type="ORF">MOST_12040</name>
</gene>
<sequence length="461" mass="51436">MAIKEVELPLASHKGIFLEMERKIINKIARIGVIGLGYVGLPLAVEFAGAGYRTLGFDLNRDKVERINRGESYIPDVPWERVQELRQADRLAATTDFKLLDKMDVVFICVPTPFNRAKDPDLSYIEAAANQIAAHLHPGMMIVLESTTYPGTTEEVVLPRLEATGLKAGEDFFLVFSPERVDPGNKKFTTHNTPKVIGGLTPACMELARLLYSQIIENNAVHLVSSPAVAEMTKLLENTFRAVNIALVNEMALLCHRMGIDIWEVIDAAATKPFGYMPFYPGPGVGGHCIPVDPYYLLWKAREYDFHTRFIELAAEVNNSMPVYVVERIAAVLNEREKPLRGAKILALGATFKKDIDDCRYSPAIHVMELLIERGVALAYHDPYVPALTLGNEFRWGAREKEGVRLESVDLTEAVLGQADCVVILVDHSCFDWEWIVSRSPLVFDTRNATKGIKADNVIKL</sequence>
<name>A0A9X7P6L4_9FIRM</name>
<dbReference type="SUPFAM" id="SSF48179">
    <property type="entry name" value="6-phosphogluconate dehydrogenase C-terminal domain-like"/>
    <property type="match status" value="1"/>
</dbReference>
<dbReference type="GO" id="GO:0051287">
    <property type="term" value="F:NAD binding"/>
    <property type="evidence" value="ECO:0007669"/>
    <property type="project" value="InterPro"/>
</dbReference>
<dbReference type="GO" id="GO:0000271">
    <property type="term" value="P:polysaccharide biosynthetic process"/>
    <property type="evidence" value="ECO:0007669"/>
    <property type="project" value="InterPro"/>
</dbReference>
<evidence type="ECO:0000256" key="3">
    <source>
        <dbReference type="PIRNR" id="PIRNR000124"/>
    </source>
</evidence>
<proteinExistence type="inferred from homology"/>
<dbReference type="SUPFAM" id="SSF52413">
    <property type="entry name" value="UDP-glucose/GDP-mannose dehydrogenase C-terminal domain"/>
    <property type="match status" value="1"/>
</dbReference>
<feature type="domain" description="UDP-glucose/GDP-mannose dehydrogenase C-terminal" evidence="4">
    <location>
        <begin position="346"/>
        <end position="452"/>
    </location>
</feature>
<dbReference type="EMBL" id="PVXL01000036">
    <property type="protein sequence ID" value="PRR73804.1"/>
    <property type="molecule type" value="Genomic_DNA"/>
</dbReference>
<accession>A0A9X7P6L4</accession>
<dbReference type="PANTHER" id="PTHR43491">
    <property type="entry name" value="UDP-N-ACETYL-D-MANNOSAMINE DEHYDROGENASE"/>
    <property type="match status" value="1"/>
</dbReference>
<dbReference type="InterPro" id="IPR017476">
    <property type="entry name" value="UDP-Glc/GDP-Man"/>
</dbReference>
<reference evidence="5 6" key="1">
    <citation type="submission" date="2018-03" db="EMBL/GenBank/DDBJ databases">
        <title>Genome sequence of Moorella stamsii DSM 26217.</title>
        <authorList>
            <person name="Poehlein A."/>
            <person name="Daniel R."/>
        </authorList>
    </citation>
    <scope>NUCLEOTIDE SEQUENCE [LARGE SCALE GENOMIC DNA]</scope>
    <source>
        <strain evidence="6">DSM 26217</strain>
    </source>
</reference>
<evidence type="ECO:0000259" key="4">
    <source>
        <dbReference type="SMART" id="SM00984"/>
    </source>
</evidence>
<dbReference type="GO" id="GO:0047004">
    <property type="term" value="F:UDP-N-acetylglucosamine 6-dehydrogenase activity"/>
    <property type="evidence" value="ECO:0007669"/>
    <property type="project" value="UniProtKB-EC"/>
</dbReference>
<dbReference type="NCBIfam" id="TIGR03026">
    <property type="entry name" value="NDP-sugDHase"/>
    <property type="match status" value="1"/>
</dbReference>
<organism evidence="5 6">
    <name type="scientific">Neomoorella stamsii</name>
    <dbReference type="NCBI Taxonomy" id="1266720"/>
    <lineage>
        <taxon>Bacteria</taxon>
        <taxon>Bacillati</taxon>
        <taxon>Bacillota</taxon>
        <taxon>Clostridia</taxon>
        <taxon>Neomoorellales</taxon>
        <taxon>Neomoorellaceae</taxon>
        <taxon>Neomoorella</taxon>
    </lineage>
</organism>
<dbReference type="Pfam" id="PF03720">
    <property type="entry name" value="UDPG_MGDP_dh_C"/>
    <property type="match status" value="1"/>
</dbReference>
<keyword evidence="6" id="KW-1185">Reference proteome</keyword>
<dbReference type="InterPro" id="IPR028359">
    <property type="entry name" value="UDP_ManNAc/GlcNAc_DH"/>
</dbReference>
<evidence type="ECO:0000256" key="1">
    <source>
        <dbReference type="ARBA" id="ARBA00023002"/>
    </source>
</evidence>
<dbReference type="PIRSF" id="PIRSF500136">
    <property type="entry name" value="UDP_ManNAc_DH"/>
    <property type="match status" value="1"/>
</dbReference>
<dbReference type="InterPro" id="IPR014027">
    <property type="entry name" value="UDP-Glc/GDP-Man_DH_C"/>
</dbReference>
<keyword evidence="1 5" id="KW-0560">Oxidoreductase</keyword>
<dbReference type="RefSeq" id="WP_054936394.1">
    <property type="nucleotide sequence ID" value="NZ_PVXL01000036.1"/>
</dbReference>
<dbReference type="Gene3D" id="3.40.50.720">
    <property type="entry name" value="NAD(P)-binding Rossmann-like Domain"/>
    <property type="match status" value="2"/>
</dbReference>
<dbReference type="EC" id="1.1.1.136" evidence="5"/>
<dbReference type="GO" id="GO:0016628">
    <property type="term" value="F:oxidoreductase activity, acting on the CH-CH group of donors, NAD or NADP as acceptor"/>
    <property type="evidence" value="ECO:0007669"/>
    <property type="project" value="InterPro"/>
</dbReference>
<evidence type="ECO:0000313" key="5">
    <source>
        <dbReference type="EMBL" id="PRR73804.1"/>
    </source>
</evidence>